<keyword evidence="2" id="KW-1185">Reference proteome</keyword>
<organism evidence="1 2">
    <name type="scientific">Lecanicillium saksenae</name>
    <dbReference type="NCBI Taxonomy" id="468837"/>
    <lineage>
        <taxon>Eukaryota</taxon>
        <taxon>Fungi</taxon>
        <taxon>Dikarya</taxon>
        <taxon>Ascomycota</taxon>
        <taxon>Pezizomycotina</taxon>
        <taxon>Sordariomycetes</taxon>
        <taxon>Hypocreomycetidae</taxon>
        <taxon>Hypocreales</taxon>
        <taxon>Cordycipitaceae</taxon>
        <taxon>Lecanicillium</taxon>
    </lineage>
</organism>
<reference evidence="1" key="1">
    <citation type="submission" date="2022-07" db="EMBL/GenBank/DDBJ databases">
        <title>Genome Sequence of Lecanicillium saksenae.</title>
        <authorList>
            <person name="Buettner E."/>
        </authorList>
    </citation>
    <scope>NUCLEOTIDE SEQUENCE</scope>
    <source>
        <strain evidence="1">VT-O1</strain>
    </source>
</reference>
<evidence type="ECO:0000313" key="1">
    <source>
        <dbReference type="EMBL" id="KAJ3472722.1"/>
    </source>
</evidence>
<dbReference type="Proteomes" id="UP001148737">
    <property type="component" value="Unassembled WGS sequence"/>
</dbReference>
<proteinExistence type="predicted"/>
<accession>A0ACC1QF02</accession>
<comment type="caution">
    <text evidence="1">The sequence shown here is derived from an EMBL/GenBank/DDBJ whole genome shotgun (WGS) entry which is preliminary data.</text>
</comment>
<gene>
    <name evidence="1" type="ORF">NLG97_g10763</name>
</gene>
<name>A0ACC1QF02_9HYPO</name>
<dbReference type="EMBL" id="JANAKD010002903">
    <property type="protein sequence ID" value="KAJ3472722.1"/>
    <property type="molecule type" value="Genomic_DNA"/>
</dbReference>
<evidence type="ECO:0000313" key="2">
    <source>
        <dbReference type="Proteomes" id="UP001148737"/>
    </source>
</evidence>
<sequence>MIDGLDLREMPRDAVRSSIIAVPQDPMLVATDTVRQNLNVADDDDDLPDEELVRALERVGVWDALAARGSMHGQDEPPSISDNGLDVTLSAPGDSPAAAVLDLTMESVPLSKGQEQLFSLARALLMRRSRGRLVLLDEATSSVDDGHEPPRAGCGP</sequence>
<protein>
    <submittedName>
        <fullName evidence="1">Uncharacterized protein</fullName>
    </submittedName>
</protein>